<accession>A0A0A1ZUD0</accession>
<reference evidence="2" key="1">
    <citation type="journal article" date="2014" name="Sci. Data">
        <title>Genomes of diverse isolates of the marine cyanobacterium Prochlorococcus.</title>
        <authorList>
            <person name="Biller S."/>
            <person name="Berube P."/>
            <person name="Thompson J."/>
            <person name="Kelly L."/>
            <person name="Roggensack S."/>
            <person name="Awad L."/>
            <person name="Roache-Johnson K."/>
            <person name="Ding H."/>
            <person name="Giovannoni S.J."/>
            <person name="Moore L.R."/>
            <person name="Chisholm S.W."/>
        </authorList>
    </citation>
    <scope>NUCLEOTIDE SEQUENCE [LARGE SCALE GENOMIC DNA]</scope>
</reference>
<sequence length="67" mass="7767">MDFKENKIIAISVNEEKNNLALKIIPELTNSERRLGISGSFIERNQIFEKKNAIENPNKIKMLKSHK</sequence>
<organism evidence="1 2">
    <name type="scientific">Prochlorococcus marinus str. MIT 9116</name>
    <dbReference type="NCBI Taxonomy" id="167544"/>
    <lineage>
        <taxon>Bacteria</taxon>
        <taxon>Bacillati</taxon>
        <taxon>Cyanobacteriota</taxon>
        <taxon>Cyanophyceae</taxon>
        <taxon>Synechococcales</taxon>
        <taxon>Prochlorococcaceae</taxon>
        <taxon>Prochlorococcus</taxon>
    </lineage>
</organism>
<evidence type="ECO:0000313" key="2">
    <source>
        <dbReference type="Proteomes" id="UP000030491"/>
    </source>
</evidence>
<protein>
    <submittedName>
        <fullName evidence="1">Uncharacterized protein</fullName>
    </submittedName>
</protein>
<dbReference type="AlphaFoldDB" id="A0A0A1ZUD0"/>
<dbReference type="EMBL" id="JNAJ01000004">
    <property type="protein sequence ID" value="KGF93015.1"/>
    <property type="molecule type" value="Genomic_DNA"/>
</dbReference>
<proteinExistence type="predicted"/>
<evidence type="ECO:0000313" key="1">
    <source>
        <dbReference type="EMBL" id="KGF93015.1"/>
    </source>
</evidence>
<dbReference type="Proteomes" id="UP000030491">
    <property type="component" value="Unassembled WGS sequence"/>
</dbReference>
<gene>
    <name evidence="1" type="ORF">EU93_0189</name>
</gene>
<comment type="caution">
    <text evidence="1">The sequence shown here is derived from an EMBL/GenBank/DDBJ whole genome shotgun (WGS) entry which is preliminary data.</text>
</comment>
<name>A0A0A1ZUD0_PROMR</name>